<evidence type="ECO:0000256" key="2">
    <source>
        <dbReference type="ARBA" id="ARBA00012737"/>
    </source>
</evidence>
<dbReference type="SUPFAM" id="SSF52402">
    <property type="entry name" value="Adenine nucleotide alpha hydrolases-like"/>
    <property type="match status" value="1"/>
</dbReference>
<proteinExistence type="predicted"/>
<evidence type="ECO:0000313" key="5">
    <source>
        <dbReference type="EMBL" id="MBK3518679.1"/>
    </source>
</evidence>
<dbReference type="InterPro" id="IPR051786">
    <property type="entry name" value="ASN_synthetase/amidase"/>
</dbReference>
<gene>
    <name evidence="5" type="ORF">JIV24_15135</name>
</gene>
<evidence type="ECO:0000259" key="4">
    <source>
        <dbReference type="Pfam" id="PF00733"/>
    </source>
</evidence>
<dbReference type="Pfam" id="PF00733">
    <property type="entry name" value="Asn_synthase"/>
    <property type="match status" value="1"/>
</dbReference>
<dbReference type="EC" id="6.3.5.4" evidence="2"/>
<comment type="caution">
    <text evidence="5">The sequence shown here is derived from an EMBL/GenBank/DDBJ whole genome shotgun (WGS) entry which is preliminary data.</text>
</comment>
<feature type="domain" description="Asparagine synthetase" evidence="4">
    <location>
        <begin position="191"/>
        <end position="252"/>
    </location>
</feature>
<dbReference type="RefSeq" id="WP_200465906.1">
    <property type="nucleotide sequence ID" value="NZ_JAENRR010000039.1"/>
</dbReference>
<evidence type="ECO:0000256" key="1">
    <source>
        <dbReference type="ARBA" id="ARBA00005187"/>
    </source>
</evidence>
<dbReference type="InterPro" id="IPR001962">
    <property type="entry name" value="Asn_synthase"/>
</dbReference>
<evidence type="ECO:0000313" key="6">
    <source>
        <dbReference type="Proteomes" id="UP000605676"/>
    </source>
</evidence>
<protein>
    <recommendedName>
        <fullName evidence="2">asparagine synthase (glutamine-hydrolyzing)</fullName>
        <ecNumber evidence="2">6.3.5.4</ecNumber>
    </recommendedName>
</protein>
<dbReference type="Proteomes" id="UP000605676">
    <property type="component" value="Unassembled WGS sequence"/>
</dbReference>
<sequence length="513" mass="59699">MEIKTILSSFETNGNIFVKGYLFHNGEYVEQKEIISHIEQSVNKEKFFEQLDGSFSIVITYPDKVDCYVSFDQFNSVYFQRKNDLLIISDRISVFRECEKDKQSTEELKSFGFVLGSKTLYNEVFHACGGYHTVIDKEGVKKKKIFTYAIKKQQLLSSSFQVLKAECKSVFERVFDKMITSLNGRTAIVPLSGGYDSRLILAALIKNKYPNIITFTYGKPDCADVKIAKIIAKALGVEWHYIEYSDGCFESELWKKNVLTYVKQNFNGIASVHLHEVYAISHLKEKRLIPEDSVIIPGHSGDFLGGSQFIKVIPRRIKRKNIAKYYIENKSNLTKLKSQIKRKAISEFEKKVRQSDKDCLPYSIFEDIDCEEKLTKFTLGSSHVFDFLDYSVRFPFWDKLMLDFFKKLPIELKLNKLLYDSVCEEYFFKPLGIVFEKELNPTLFDYQLYSVKELIKKILPCFIRRKLILKNDTVNYLAITKPLVEHMQKNTKQFKYPCTELNAIAARYIADFL</sequence>
<organism evidence="5 6">
    <name type="scientific">Carboxylicivirga marina</name>
    <dbReference type="NCBI Taxonomy" id="2800988"/>
    <lineage>
        <taxon>Bacteria</taxon>
        <taxon>Pseudomonadati</taxon>
        <taxon>Bacteroidota</taxon>
        <taxon>Bacteroidia</taxon>
        <taxon>Marinilabiliales</taxon>
        <taxon>Marinilabiliaceae</taxon>
        <taxon>Carboxylicivirga</taxon>
    </lineage>
</organism>
<name>A0ABS1HLX2_9BACT</name>
<dbReference type="PANTHER" id="PTHR43284">
    <property type="entry name" value="ASPARAGINE SYNTHETASE (GLUTAMINE-HYDROLYZING)"/>
    <property type="match status" value="1"/>
</dbReference>
<comment type="pathway">
    <text evidence="1">Amino-acid biosynthesis; L-asparagine biosynthesis; L-asparagine from L-aspartate (L-Gln route): step 1/1.</text>
</comment>
<evidence type="ECO:0000256" key="3">
    <source>
        <dbReference type="ARBA" id="ARBA00048741"/>
    </source>
</evidence>
<dbReference type="InterPro" id="IPR014729">
    <property type="entry name" value="Rossmann-like_a/b/a_fold"/>
</dbReference>
<dbReference type="Gene3D" id="3.40.50.620">
    <property type="entry name" value="HUPs"/>
    <property type="match status" value="1"/>
</dbReference>
<keyword evidence="6" id="KW-1185">Reference proteome</keyword>
<reference evidence="5 6" key="1">
    <citation type="submission" date="2021-01" db="EMBL/GenBank/DDBJ databases">
        <title>Carboxyliciviraga sp.nov., isolated from coastal sediments.</title>
        <authorList>
            <person name="Lu D."/>
            <person name="Zhang T."/>
        </authorList>
    </citation>
    <scope>NUCLEOTIDE SEQUENCE [LARGE SCALE GENOMIC DNA]</scope>
    <source>
        <strain evidence="5 6">N1Y132</strain>
    </source>
</reference>
<dbReference type="EMBL" id="JAENRR010000039">
    <property type="protein sequence ID" value="MBK3518679.1"/>
    <property type="molecule type" value="Genomic_DNA"/>
</dbReference>
<accession>A0ABS1HLX2</accession>
<comment type="catalytic activity">
    <reaction evidence="3">
        <text>L-aspartate + L-glutamine + ATP + H2O = L-asparagine + L-glutamate + AMP + diphosphate + H(+)</text>
        <dbReference type="Rhea" id="RHEA:12228"/>
        <dbReference type="ChEBI" id="CHEBI:15377"/>
        <dbReference type="ChEBI" id="CHEBI:15378"/>
        <dbReference type="ChEBI" id="CHEBI:29985"/>
        <dbReference type="ChEBI" id="CHEBI:29991"/>
        <dbReference type="ChEBI" id="CHEBI:30616"/>
        <dbReference type="ChEBI" id="CHEBI:33019"/>
        <dbReference type="ChEBI" id="CHEBI:58048"/>
        <dbReference type="ChEBI" id="CHEBI:58359"/>
        <dbReference type="ChEBI" id="CHEBI:456215"/>
        <dbReference type="EC" id="6.3.5.4"/>
    </reaction>
</comment>
<dbReference type="PANTHER" id="PTHR43284:SF1">
    <property type="entry name" value="ASPARAGINE SYNTHETASE"/>
    <property type="match status" value="1"/>
</dbReference>